<dbReference type="HOGENOM" id="CLU_174702_0_0_11"/>
<dbReference type="RefSeq" id="WP_013872821.1">
    <property type="nucleotide sequence ID" value="NC_015656.1"/>
</dbReference>
<protein>
    <submittedName>
        <fullName evidence="2">Prevent-host-death family protein</fullName>
    </submittedName>
</protein>
<dbReference type="SUPFAM" id="SSF143120">
    <property type="entry name" value="YefM-like"/>
    <property type="match status" value="1"/>
</dbReference>
<dbReference type="NCBIfam" id="TIGR01552">
    <property type="entry name" value="phd_fam"/>
    <property type="match status" value="1"/>
</dbReference>
<name>F8B1A3_9ACTN</name>
<dbReference type="AlphaFoldDB" id="F8B1A3"/>
<organism evidence="2 3">
    <name type="scientific">Candidatus Protofrankia datiscae</name>
    <dbReference type="NCBI Taxonomy" id="2716812"/>
    <lineage>
        <taxon>Bacteria</taxon>
        <taxon>Bacillati</taxon>
        <taxon>Actinomycetota</taxon>
        <taxon>Actinomycetes</taxon>
        <taxon>Frankiales</taxon>
        <taxon>Frankiaceae</taxon>
        <taxon>Protofrankia</taxon>
    </lineage>
</organism>
<proteinExistence type="inferred from homology"/>
<dbReference type="KEGG" id="fsy:FsymDg_1378"/>
<accession>F8B1A3</accession>
<dbReference type="Proteomes" id="UP000001549">
    <property type="component" value="Chromosome"/>
</dbReference>
<evidence type="ECO:0000256" key="1">
    <source>
        <dbReference type="ARBA" id="ARBA00009981"/>
    </source>
</evidence>
<dbReference type="STRING" id="656024.FsymDg_1378"/>
<dbReference type="Gene3D" id="3.40.1620.10">
    <property type="entry name" value="YefM-like domain"/>
    <property type="match status" value="1"/>
</dbReference>
<evidence type="ECO:0000313" key="3">
    <source>
        <dbReference type="Proteomes" id="UP000001549"/>
    </source>
</evidence>
<reference evidence="2 3" key="1">
    <citation type="submission" date="2011-05" db="EMBL/GenBank/DDBJ databases">
        <title>Complete sequence of chromosome of Frankia symbiont of Datisca glomerata.</title>
        <authorList>
            <consortium name="US DOE Joint Genome Institute"/>
            <person name="Lucas S."/>
            <person name="Han J."/>
            <person name="Lapidus A."/>
            <person name="Cheng J.-F."/>
            <person name="Goodwin L."/>
            <person name="Pitluck S."/>
            <person name="Peters L."/>
            <person name="Mikhailova N."/>
            <person name="Chertkov O."/>
            <person name="Teshima H."/>
            <person name="Han C."/>
            <person name="Tapia R."/>
            <person name="Land M."/>
            <person name="Hauser L."/>
            <person name="Kyrpides N."/>
            <person name="Ivanova N."/>
            <person name="Pagani I."/>
            <person name="Berry A."/>
            <person name="Pawlowski K."/>
            <person name="Persson T."/>
            <person name="Vanden Heuvel B."/>
            <person name="Benson D."/>
            <person name="Woyke T."/>
        </authorList>
    </citation>
    <scope>NUCLEOTIDE SEQUENCE [LARGE SCALE GENOMIC DNA]</scope>
    <source>
        <strain evidence="3">4085684</strain>
    </source>
</reference>
<dbReference type="eggNOG" id="COG4118">
    <property type="taxonomic scope" value="Bacteria"/>
</dbReference>
<sequence length="87" mass="9506">MVQPVSREITQRELRNDSGGILRAVEQGSTFVVTRNGSPVAELVPLRRRTFVPAAQVLAMFAHEAPLDADRFFADLDGVVDQGLLGE</sequence>
<gene>
    <name evidence="2" type="ordered locus">FsymDg_1378</name>
</gene>
<keyword evidence="3" id="KW-1185">Reference proteome</keyword>
<dbReference type="EMBL" id="CP002801">
    <property type="protein sequence ID" value="AEH08850.1"/>
    <property type="molecule type" value="Genomic_DNA"/>
</dbReference>
<comment type="similarity">
    <text evidence="1">Belongs to the phD/YefM antitoxin family.</text>
</comment>
<evidence type="ECO:0000313" key="2">
    <source>
        <dbReference type="EMBL" id="AEH08850.1"/>
    </source>
</evidence>
<dbReference type="InterPro" id="IPR036165">
    <property type="entry name" value="YefM-like_sf"/>
</dbReference>